<feature type="compositionally biased region" description="Acidic residues" evidence="1">
    <location>
        <begin position="859"/>
        <end position="871"/>
    </location>
</feature>
<comment type="caution">
    <text evidence="2">The sequence shown here is derived from an EMBL/GenBank/DDBJ whole genome shotgun (WGS) entry which is preliminary data.</text>
</comment>
<feature type="region of interest" description="Disordered" evidence="1">
    <location>
        <begin position="1"/>
        <end position="99"/>
    </location>
</feature>
<feature type="region of interest" description="Disordered" evidence="1">
    <location>
        <begin position="179"/>
        <end position="290"/>
    </location>
</feature>
<feature type="compositionally biased region" description="Gly residues" evidence="1">
    <location>
        <begin position="184"/>
        <end position="207"/>
    </location>
</feature>
<evidence type="ECO:0000313" key="3">
    <source>
        <dbReference type="Proteomes" id="UP001347796"/>
    </source>
</evidence>
<feature type="region of interest" description="Disordered" evidence="1">
    <location>
        <begin position="839"/>
        <end position="882"/>
    </location>
</feature>
<keyword evidence="3" id="KW-1185">Reference proteome</keyword>
<feature type="compositionally biased region" description="Low complexity" evidence="1">
    <location>
        <begin position="237"/>
        <end position="246"/>
    </location>
</feature>
<feature type="compositionally biased region" description="Low complexity" evidence="1">
    <location>
        <begin position="208"/>
        <end position="220"/>
    </location>
</feature>
<dbReference type="Proteomes" id="UP001347796">
    <property type="component" value="Unassembled WGS sequence"/>
</dbReference>
<dbReference type="EMBL" id="JAZGQO010000006">
    <property type="protein sequence ID" value="KAK6186405.1"/>
    <property type="molecule type" value="Genomic_DNA"/>
</dbReference>
<feature type="compositionally biased region" description="Polar residues" evidence="1">
    <location>
        <begin position="35"/>
        <end position="51"/>
    </location>
</feature>
<accession>A0AAN8QAE1</accession>
<dbReference type="AlphaFoldDB" id="A0AAN8QAE1"/>
<feature type="compositionally biased region" description="Low complexity" evidence="1">
    <location>
        <begin position="82"/>
        <end position="94"/>
    </location>
</feature>
<sequence>MGRYGNRGKNKMEDNGQHQQFYQPSAKKIKVTNGGVWQQPESYSNYNSSRMSGMASKGVGGGSRGRGRASGNGFSRGGMSRGGNRSSNNRSSFRGNRRYRMASKGVGGYNSRISGMASVGGGSRGHGRASENGFSRGGMSRGGNRSSNKKSSFRGTFNINRRYRMASKGVGGYNNRISGMASKGVGGGSRGRGRASGNGFSRGGMSRGGNRSSNNRSSFRGVGGGSRGRGGPGGGVNATRGSSMRGGSCGGGSFGRGDSRGGGVGTPANSVGSAKNKWETLPGCQTRPIDNKGLPAAAVHKTPKPEAIDATKLPVAEKIRRLSMFLRSEKREINEIMLFDNSLMSCKVGIRPDFLIDGMVQGKNGSFFTGRLNLGGVFLARAFGINKKEIKLSCFKKAVELYRTLPVTEILNQDDMTPKVIKEKLENLNSTVAKMEKETIAELPPPSILKQIQDILTNPKYASTNSISKMELAASVAKCLDRCRYDVESCKAESGKVYHKGMYFIDNILQGAGVSVSKKTAKSLCYNMVVERLTTMNVEHGNILNGVEQSVITEAEVQSTLVKAAPKPRAFDLREKFVKMKELSSATDPASIITVLDGIFNDVKLTPICLYRRSMNTEIEKEKIFCNLYLGGHLIMIGEAENRTDAQADAYSKAREVLTNCDPEFILPQHSKLQPHDQAATDVIDFRVKGNCFLEDNCLNLHRLQWTPNPISTLPAKDIVVFEDVSWVVDRKIQGFYILQHSCFVNNMLLEWEFFDNDPHIFRCQMKIQKEDVGTEPAVSISKIGSRNFAAADILFKLYETQPVIEVSAYTKPDQVIESVSFDTLLKEAEVLMQAAEDGGENVAATTAEGTDKPTGEPATEDSETDTSDPDVEMKEEVTDSQAKKKYPIKPHYCHAERFILKAAQARLDEFIKVKTLKDLLFGPAFPPHISSQINVLLCNLPVPVRFINHSTRNQMYTIVTQSMSPIKIVAFLKANGGQSGRFRLVDKSELPTHKTILPELKSGEILTKIKSKF</sequence>
<protein>
    <submittedName>
        <fullName evidence="2">Uncharacterized protein</fullName>
    </submittedName>
</protein>
<organism evidence="2 3">
    <name type="scientific">Patella caerulea</name>
    <name type="common">Rayed Mediterranean limpet</name>
    <dbReference type="NCBI Taxonomy" id="87958"/>
    <lineage>
        <taxon>Eukaryota</taxon>
        <taxon>Metazoa</taxon>
        <taxon>Spiralia</taxon>
        <taxon>Lophotrochozoa</taxon>
        <taxon>Mollusca</taxon>
        <taxon>Gastropoda</taxon>
        <taxon>Patellogastropoda</taxon>
        <taxon>Patelloidea</taxon>
        <taxon>Patellidae</taxon>
        <taxon>Patella</taxon>
    </lineage>
</organism>
<feature type="region of interest" description="Disordered" evidence="1">
    <location>
        <begin position="118"/>
        <end position="158"/>
    </location>
</feature>
<gene>
    <name evidence="2" type="ORF">SNE40_008446</name>
</gene>
<proteinExistence type="predicted"/>
<name>A0AAN8QAE1_PATCE</name>
<evidence type="ECO:0000313" key="2">
    <source>
        <dbReference type="EMBL" id="KAK6186405.1"/>
    </source>
</evidence>
<feature type="compositionally biased region" description="Gly residues" evidence="1">
    <location>
        <begin position="247"/>
        <end position="265"/>
    </location>
</feature>
<feature type="compositionally biased region" description="Gly residues" evidence="1">
    <location>
        <begin position="221"/>
        <end position="236"/>
    </location>
</feature>
<reference evidence="2 3" key="1">
    <citation type="submission" date="2024-01" db="EMBL/GenBank/DDBJ databases">
        <title>The genome of the rayed Mediterranean limpet Patella caerulea (Linnaeus, 1758).</title>
        <authorList>
            <person name="Anh-Thu Weber A."/>
            <person name="Halstead-Nussloch G."/>
        </authorList>
    </citation>
    <scope>NUCLEOTIDE SEQUENCE [LARGE SCALE GENOMIC DNA]</scope>
    <source>
        <strain evidence="2">AATW-2023a</strain>
        <tissue evidence="2">Whole specimen</tissue>
    </source>
</reference>
<evidence type="ECO:0000256" key="1">
    <source>
        <dbReference type="SAM" id="MobiDB-lite"/>
    </source>
</evidence>
<feature type="compositionally biased region" description="Gly residues" evidence="1">
    <location>
        <begin position="58"/>
        <end position="81"/>
    </location>
</feature>